<dbReference type="GO" id="GO:0042626">
    <property type="term" value="F:ATPase-coupled transmembrane transporter activity"/>
    <property type="evidence" value="ECO:0007669"/>
    <property type="project" value="InterPro"/>
</dbReference>
<evidence type="ECO:0000256" key="6">
    <source>
        <dbReference type="ARBA" id="ARBA00070228"/>
    </source>
</evidence>
<keyword evidence="4" id="KW-0732">Signal</keyword>
<protein>
    <recommendedName>
        <fullName evidence="6">Putative aliphatic sulfonates-binding protein</fullName>
    </recommendedName>
</protein>
<gene>
    <name evidence="8" type="ordered locus">Cyan7822_1117</name>
</gene>
<keyword evidence="3" id="KW-0813">Transport</keyword>
<dbReference type="FunFam" id="3.40.190.10:FF:000050">
    <property type="entry name" value="Sulfonate ABC transporter substrate-binding protein"/>
    <property type="match status" value="1"/>
</dbReference>
<feature type="domain" description="Solute-binding protein family 3/N-terminal" evidence="7">
    <location>
        <begin position="49"/>
        <end position="260"/>
    </location>
</feature>
<dbReference type="InterPro" id="IPR001638">
    <property type="entry name" value="Solute-binding_3/MltF_N"/>
</dbReference>
<proteinExistence type="inferred from homology"/>
<evidence type="ECO:0000313" key="8">
    <source>
        <dbReference type="EMBL" id="ADN13124.1"/>
    </source>
</evidence>
<dbReference type="SMART" id="SM00062">
    <property type="entry name" value="PBPb"/>
    <property type="match status" value="1"/>
</dbReference>
<sequence length="335" mass="36763">MWSKRWVRRYVLLFALPLALSLLVVACIGKVSNAQSVRVAQSSPSPSIVLRIGHQKFDPLTLVKAKGNLKTRLKALGVSSIEWIEFQSGPPMLEALNAGSIDIARTGDTPPVIAQAAGVPLVYVGGSDPKDKSSAILVKKNSPIKSVKDLKGKTVALAKSSSAHYLVVKALEKAGLSWGDIKPAYLSPADARAAFEQGSVDAWGIWDPYYAIAQSQANARVLVDSQQLVKNRDFFLGYQSFVTKYPKIIKAIQQETQTVSNWAKNNPKQVAQLLSPLLKIEPSILEVVTKRRNYSFKPITPEMVAEQQAIANTFYRLKIIPKSIKVQDAIWKPST</sequence>
<dbReference type="AlphaFoldDB" id="E0UFL3"/>
<dbReference type="Pfam" id="PF09084">
    <property type="entry name" value="NMT1"/>
    <property type="match status" value="1"/>
</dbReference>
<dbReference type="eggNOG" id="COG0715">
    <property type="taxonomic scope" value="Bacteria"/>
</dbReference>
<keyword evidence="9" id="KW-1185">Reference proteome</keyword>
<dbReference type="GO" id="GO:0042597">
    <property type="term" value="C:periplasmic space"/>
    <property type="evidence" value="ECO:0007669"/>
    <property type="project" value="UniProtKB-SubCell"/>
</dbReference>
<dbReference type="Gene3D" id="3.40.190.10">
    <property type="entry name" value="Periplasmic binding protein-like II"/>
    <property type="match status" value="2"/>
</dbReference>
<organism evidence="8 9">
    <name type="scientific">Gloeothece verrucosa (strain PCC 7822)</name>
    <name type="common">Cyanothece sp. (strain PCC 7822)</name>
    <dbReference type="NCBI Taxonomy" id="497965"/>
    <lineage>
        <taxon>Bacteria</taxon>
        <taxon>Bacillati</taxon>
        <taxon>Cyanobacteriota</taxon>
        <taxon>Cyanophyceae</taxon>
        <taxon>Oscillatoriophycideae</taxon>
        <taxon>Chroococcales</taxon>
        <taxon>Aphanothecaceae</taxon>
        <taxon>Gloeothece</taxon>
        <taxon>Gloeothece verrucosa</taxon>
    </lineage>
</organism>
<name>E0UFL3_GLOV7</name>
<dbReference type="Proteomes" id="UP000008206">
    <property type="component" value="Chromosome"/>
</dbReference>
<dbReference type="STRING" id="497965.Cyan7822_1117"/>
<accession>E0UFL3</accession>
<dbReference type="SUPFAM" id="SSF53850">
    <property type="entry name" value="Periplasmic binding protein-like II"/>
    <property type="match status" value="1"/>
</dbReference>
<comment type="function">
    <text evidence="5">Part of a binding-protein-dependent transport system for aliphatic sulfonates. Putative binding protein.</text>
</comment>
<dbReference type="CDD" id="cd13557">
    <property type="entry name" value="PBP2_SsuA"/>
    <property type="match status" value="1"/>
</dbReference>
<evidence type="ECO:0000256" key="5">
    <source>
        <dbReference type="ARBA" id="ARBA00055538"/>
    </source>
</evidence>
<dbReference type="HOGENOM" id="CLU_028871_2_0_3"/>
<dbReference type="GO" id="GO:0016020">
    <property type="term" value="C:membrane"/>
    <property type="evidence" value="ECO:0007669"/>
    <property type="project" value="InterPro"/>
</dbReference>
<evidence type="ECO:0000259" key="7">
    <source>
        <dbReference type="SMART" id="SM00062"/>
    </source>
</evidence>
<reference evidence="9" key="1">
    <citation type="journal article" date="2011" name="MBio">
        <title>Novel metabolic attributes of the genus Cyanothece, comprising a group of unicellular nitrogen-fixing Cyanobacteria.</title>
        <authorList>
            <person name="Bandyopadhyay A."/>
            <person name="Elvitigala T."/>
            <person name="Welsh E."/>
            <person name="Stockel J."/>
            <person name="Liberton M."/>
            <person name="Min H."/>
            <person name="Sherman L.A."/>
            <person name="Pakrasi H.B."/>
        </authorList>
    </citation>
    <scope>NUCLEOTIDE SEQUENCE [LARGE SCALE GENOMIC DNA]</scope>
    <source>
        <strain evidence="9">PCC 7822</strain>
    </source>
</reference>
<evidence type="ECO:0000256" key="3">
    <source>
        <dbReference type="ARBA" id="ARBA00022448"/>
    </source>
</evidence>
<dbReference type="OrthoDB" id="527543at2"/>
<dbReference type="PANTHER" id="PTHR30024:SF42">
    <property type="entry name" value="ALIPHATIC SULFONATES-BINDING PROTEIN-RELATED"/>
    <property type="match status" value="1"/>
</dbReference>
<dbReference type="EMBL" id="CP002198">
    <property type="protein sequence ID" value="ADN13124.1"/>
    <property type="molecule type" value="Genomic_DNA"/>
</dbReference>
<dbReference type="NCBIfam" id="TIGR01728">
    <property type="entry name" value="SsuA_fam"/>
    <property type="match status" value="1"/>
</dbReference>
<evidence type="ECO:0000313" key="9">
    <source>
        <dbReference type="Proteomes" id="UP000008206"/>
    </source>
</evidence>
<dbReference type="InterPro" id="IPR015168">
    <property type="entry name" value="SsuA/THI5"/>
</dbReference>
<comment type="similarity">
    <text evidence="2">Belongs to the bacterial solute-binding protein SsuA/TauA family.</text>
</comment>
<evidence type="ECO:0000256" key="4">
    <source>
        <dbReference type="ARBA" id="ARBA00022729"/>
    </source>
</evidence>
<dbReference type="RefSeq" id="WP_013321231.1">
    <property type="nucleotide sequence ID" value="NC_014501.1"/>
</dbReference>
<dbReference type="PANTHER" id="PTHR30024">
    <property type="entry name" value="ALIPHATIC SULFONATES-BINDING PROTEIN-RELATED"/>
    <property type="match status" value="1"/>
</dbReference>
<dbReference type="PROSITE" id="PS51257">
    <property type="entry name" value="PROKAR_LIPOPROTEIN"/>
    <property type="match status" value="1"/>
</dbReference>
<evidence type="ECO:0000256" key="2">
    <source>
        <dbReference type="ARBA" id="ARBA00010742"/>
    </source>
</evidence>
<dbReference type="InterPro" id="IPR010067">
    <property type="entry name" value="ABC_SsuA_sub-bd"/>
</dbReference>
<dbReference type="KEGG" id="cyj:Cyan7822_1117"/>
<comment type="subcellular location">
    <subcellularLocation>
        <location evidence="1">Periplasm</location>
    </subcellularLocation>
</comment>
<evidence type="ECO:0000256" key="1">
    <source>
        <dbReference type="ARBA" id="ARBA00004418"/>
    </source>
</evidence>